<name>A0ABS0N914_9NEIS</name>
<dbReference type="RefSeq" id="WP_197902711.1">
    <property type="nucleotide sequence ID" value="NZ_JACSGR010000002.1"/>
</dbReference>
<sequence length="130" mass="14833">MDINDIPQDDSPSYHGHQKIIYGTRNGRYQAATSTGWQDEAYATGQAVAELEAQTQAARQAVERGERSPLYYHMYRSRHDEASLAQAAGLWRWQVCRHMQPAVFQRLPEKTLVRYAQALGISPAELRQPF</sequence>
<comment type="caution">
    <text evidence="1">The sequence shown here is derived from an EMBL/GenBank/DDBJ whole genome shotgun (WGS) entry which is preliminary data.</text>
</comment>
<evidence type="ECO:0000313" key="2">
    <source>
        <dbReference type="Proteomes" id="UP000768471"/>
    </source>
</evidence>
<keyword evidence="2" id="KW-1185">Reference proteome</keyword>
<organism evidence="1 2">
    <name type="scientific">Eikenella glucosivorans</name>
    <dbReference type="NCBI Taxonomy" id="2766967"/>
    <lineage>
        <taxon>Bacteria</taxon>
        <taxon>Pseudomonadati</taxon>
        <taxon>Pseudomonadota</taxon>
        <taxon>Betaproteobacteria</taxon>
        <taxon>Neisseriales</taxon>
        <taxon>Neisseriaceae</taxon>
        <taxon>Eikenella</taxon>
    </lineage>
</organism>
<proteinExistence type="predicted"/>
<protein>
    <submittedName>
        <fullName evidence="1">Uncharacterized protein</fullName>
    </submittedName>
</protein>
<reference evidence="1 2" key="1">
    <citation type="submission" date="2020-09" db="EMBL/GenBank/DDBJ databases">
        <title>Eikenella S3660 sp. nov., isolated from a throat swab.</title>
        <authorList>
            <person name="Buhl M."/>
        </authorList>
    </citation>
    <scope>NUCLEOTIDE SEQUENCE [LARGE SCALE GENOMIC DNA]</scope>
    <source>
        <strain evidence="1 2">S3360</strain>
    </source>
</reference>
<accession>A0ABS0N914</accession>
<evidence type="ECO:0000313" key="1">
    <source>
        <dbReference type="EMBL" id="MBH5328808.1"/>
    </source>
</evidence>
<dbReference type="Proteomes" id="UP000768471">
    <property type="component" value="Unassembled WGS sequence"/>
</dbReference>
<gene>
    <name evidence="1" type="ORF">H9Q10_03895</name>
</gene>
<dbReference type="EMBL" id="JACSGR010000002">
    <property type="protein sequence ID" value="MBH5328808.1"/>
    <property type="molecule type" value="Genomic_DNA"/>
</dbReference>